<proteinExistence type="predicted"/>
<sequence length="66" mass="7542">MKHKSATKAFLKLGGLPHDLPYYKLVKEIVTKHLHLAFMQCTFGQANGKDYMLCLQLGRHGLERSK</sequence>
<accession>A0ABR0AZ92</accession>
<evidence type="ECO:0000313" key="1">
    <source>
        <dbReference type="EMBL" id="KAK4030443.1"/>
    </source>
</evidence>
<evidence type="ECO:0000313" key="2">
    <source>
        <dbReference type="Proteomes" id="UP001234178"/>
    </source>
</evidence>
<dbReference type="EMBL" id="JAOYFB010000039">
    <property type="protein sequence ID" value="KAK4030443.1"/>
    <property type="molecule type" value="Genomic_DNA"/>
</dbReference>
<reference evidence="1 2" key="1">
    <citation type="journal article" date="2023" name="Nucleic Acids Res.">
        <title>The hologenome of Daphnia magna reveals possible DNA methylation and microbiome-mediated evolution of the host genome.</title>
        <authorList>
            <person name="Chaturvedi A."/>
            <person name="Li X."/>
            <person name="Dhandapani V."/>
            <person name="Marshall H."/>
            <person name="Kissane S."/>
            <person name="Cuenca-Cambronero M."/>
            <person name="Asole G."/>
            <person name="Calvet F."/>
            <person name="Ruiz-Romero M."/>
            <person name="Marangio P."/>
            <person name="Guigo R."/>
            <person name="Rago D."/>
            <person name="Mirbahai L."/>
            <person name="Eastwood N."/>
            <person name="Colbourne J.K."/>
            <person name="Zhou J."/>
            <person name="Mallon E."/>
            <person name="Orsini L."/>
        </authorList>
    </citation>
    <scope>NUCLEOTIDE SEQUENCE [LARGE SCALE GENOMIC DNA]</scope>
    <source>
        <strain evidence="1">LRV0_1</strain>
    </source>
</reference>
<protein>
    <submittedName>
        <fullName evidence="1">Uncharacterized protein</fullName>
    </submittedName>
</protein>
<comment type="caution">
    <text evidence="1">The sequence shown here is derived from an EMBL/GenBank/DDBJ whole genome shotgun (WGS) entry which is preliminary data.</text>
</comment>
<name>A0ABR0AZ92_9CRUS</name>
<organism evidence="1 2">
    <name type="scientific">Daphnia magna</name>
    <dbReference type="NCBI Taxonomy" id="35525"/>
    <lineage>
        <taxon>Eukaryota</taxon>
        <taxon>Metazoa</taxon>
        <taxon>Ecdysozoa</taxon>
        <taxon>Arthropoda</taxon>
        <taxon>Crustacea</taxon>
        <taxon>Branchiopoda</taxon>
        <taxon>Diplostraca</taxon>
        <taxon>Cladocera</taxon>
        <taxon>Anomopoda</taxon>
        <taxon>Daphniidae</taxon>
        <taxon>Daphnia</taxon>
    </lineage>
</organism>
<gene>
    <name evidence="1" type="ORF">OUZ56_023510</name>
</gene>
<keyword evidence="2" id="KW-1185">Reference proteome</keyword>
<dbReference type="Proteomes" id="UP001234178">
    <property type="component" value="Unassembled WGS sequence"/>
</dbReference>